<sequence length="368" mass="42974">MKHLKQFISHFHSNSHTGFVTLKSFRKVDSATKNLHYILRDYNLRAFDSRPTNWDMLEASEIGRINDQKRFLSYLKQVDKILLTQVLNIKSSKNILLNSAKYAYSEPLIFLLQYASSKTLCEVTRLKNKNNDNLVILCAKRRDKSFICLLDKIDDVALKEVLLLRNKDGHNALTLAAKYQPEQSFIHLLEKLDNSFLNQKISIDDLWEFFMRAAEYQSEKGFKYLLEKIDNNLLNQVMNIDNNSTRWNILMCAARYQSSEAFQMLIEKIDKSFFKSNIIYTFNKNNESVLSLTLKHQDESALILLLSRLDRPTLEIIKKCYHEQKIQAALEKLASIISVLDNPYTLFSRKPNDVSNENCNKARYNYIA</sequence>
<dbReference type="InterPro" id="IPR036770">
    <property type="entry name" value="Ankyrin_rpt-contain_sf"/>
</dbReference>
<dbReference type="EMBL" id="UGOD01000001">
    <property type="protein sequence ID" value="STX52142.1"/>
    <property type="molecule type" value="Genomic_DNA"/>
</dbReference>
<name>A0A378JVB0_9GAMM</name>
<dbReference type="SUPFAM" id="SSF48403">
    <property type="entry name" value="Ankyrin repeat"/>
    <property type="match status" value="1"/>
</dbReference>
<dbReference type="RefSeq" id="WP_115331723.1">
    <property type="nucleotide sequence ID" value="NZ_CAAAHP010000012.1"/>
</dbReference>
<dbReference type="Proteomes" id="UP000254794">
    <property type="component" value="Unassembled WGS sequence"/>
</dbReference>
<proteinExistence type="predicted"/>
<gene>
    <name evidence="1" type="ORF">NCTC13316_02246</name>
</gene>
<protein>
    <submittedName>
        <fullName evidence="1">Ankyrin repeats (3 copies)</fullName>
    </submittedName>
</protein>
<evidence type="ECO:0000313" key="1">
    <source>
        <dbReference type="EMBL" id="STX52142.1"/>
    </source>
</evidence>
<keyword evidence="2" id="KW-1185">Reference proteome</keyword>
<accession>A0A378JVB0</accession>
<reference evidence="1 2" key="1">
    <citation type="submission" date="2018-06" db="EMBL/GenBank/DDBJ databases">
        <authorList>
            <consortium name="Pathogen Informatics"/>
            <person name="Doyle S."/>
        </authorList>
    </citation>
    <scope>NUCLEOTIDE SEQUENCE [LARGE SCALE GENOMIC DNA]</scope>
    <source>
        <strain evidence="1 2">NCTC13316</strain>
    </source>
</reference>
<evidence type="ECO:0000313" key="2">
    <source>
        <dbReference type="Proteomes" id="UP000254794"/>
    </source>
</evidence>
<organism evidence="1 2">
    <name type="scientific">Legionella busanensis</name>
    <dbReference type="NCBI Taxonomy" id="190655"/>
    <lineage>
        <taxon>Bacteria</taxon>
        <taxon>Pseudomonadati</taxon>
        <taxon>Pseudomonadota</taxon>
        <taxon>Gammaproteobacteria</taxon>
        <taxon>Legionellales</taxon>
        <taxon>Legionellaceae</taxon>
        <taxon>Legionella</taxon>
    </lineage>
</organism>
<dbReference type="AlphaFoldDB" id="A0A378JVB0"/>
<dbReference type="Gene3D" id="1.25.40.20">
    <property type="entry name" value="Ankyrin repeat-containing domain"/>
    <property type="match status" value="1"/>
</dbReference>